<name>C1E6S4_MICCC</name>
<feature type="compositionally biased region" description="Gly residues" evidence="2">
    <location>
        <begin position="27"/>
        <end position="38"/>
    </location>
</feature>
<feature type="compositionally biased region" description="Basic and acidic residues" evidence="2">
    <location>
        <begin position="1"/>
        <end position="18"/>
    </location>
</feature>
<evidence type="ECO:0000256" key="1">
    <source>
        <dbReference type="SAM" id="Coils"/>
    </source>
</evidence>
<dbReference type="InterPro" id="IPR044194">
    <property type="entry name" value="BLISTER"/>
</dbReference>
<dbReference type="RefSeq" id="XP_002502596.1">
    <property type="nucleotide sequence ID" value="XM_002502550.1"/>
</dbReference>
<feature type="coiled-coil region" evidence="1">
    <location>
        <begin position="355"/>
        <end position="417"/>
    </location>
</feature>
<proteinExistence type="predicted"/>
<feature type="compositionally biased region" description="Gly residues" evidence="2">
    <location>
        <begin position="205"/>
        <end position="229"/>
    </location>
</feature>
<feature type="region of interest" description="Disordered" evidence="2">
    <location>
        <begin position="519"/>
        <end position="558"/>
    </location>
</feature>
<dbReference type="Proteomes" id="UP000002009">
    <property type="component" value="Chromosome 5"/>
</dbReference>
<dbReference type="GO" id="GO:0040008">
    <property type="term" value="P:regulation of growth"/>
    <property type="evidence" value="ECO:0007669"/>
    <property type="project" value="InterPro"/>
</dbReference>
<dbReference type="GeneID" id="8243514"/>
<dbReference type="KEGG" id="mis:MICPUN_58759"/>
<keyword evidence="1" id="KW-0175">Coiled coil</keyword>
<dbReference type="PANTHER" id="PTHR47490:SF2">
    <property type="entry name" value="PROTEIN BLISTER"/>
    <property type="match status" value="1"/>
</dbReference>
<protein>
    <submittedName>
        <fullName evidence="3">Uncharacterized protein</fullName>
    </submittedName>
</protein>
<dbReference type="PANTHER" id="PTHR47490">
    <property type="entry name" value="PROTEIN BLISTER"/>
    <property type="match status" value="1"/>
</dbReference>
<reference evidence="3 4" key="1">
    <citation type="journal article" date="2009" name="Science">
        <title>Green evolution and dynamic adaptations revealed by genomes of the marine picoeukaryotes Micromonas.</title>
        <authorList>
            <person name="Worden A.Z."/>
            <person name="Lee J.H."/>
            <person name="Mock T."/>
            <person name="Rouze P."/>
            <person name="Simmons M.P."/>
            <person name="Aerts A.L."/>
            <person name="Allen A.E."/>
            <person name="Cuvelier M.L."/>
            <person name="Derelle E."/>
            <person name="Everett M.V."/>
            <person name="Foulon E."/>
            <person name="Grimwood J."/>
            <person name="Gundlach H."/>
            <person name="Henrissat B."/>
            <person name="Napoli C."/>
            <person name="McDonald S.M."/>
            <person name="Parker M.S."/>
            <person name="Rombauts S."/>
            <person name="Salamov A."/>
            <person name="Von Dassow P."/>
            <person name="Badger J.H."/>
            <person name="Coutinho P.M."/>
            <person name="Demir E."/>
            <person name="Dubchak I."/>
            <person name="Gentemann C."/>
            <person name="Eikrem W."/>
            <person name="Gready J.E."/>
            <person name="John U."/>
            <person name="Lanier W."/>
            <person name="Lindquist E.A."/>
            <person name="Lucas S."/>
            <person name="Mayer K.F."/>
            <person name="Moreau H."/>
            <person name="Not F."/>
            <person name="Otillar R."/>
            <person name="Panaud O."/>
            <person name="Pangilinan J."/>
            <person name="Paulsen I."/>
            <person name="Piegu B."/>
            <person name="Poliakov A."/>
            <person name="Robbens S."/>
            <person name="Schmutz J."/>
            <person name="Toulza E."/>
            <person name="Wyss T."/>
            <person name="Zelensky A."/>
            <person name="Zhou K."/>
            <person name="Armbrust E.V."/>
            <person name="Bhattacharya D."/>
            <person name="Goodenough U.W."/>
            <person name="Van de Peer Y."/>
            <person name="Grigoriev I.V."/>
        </authorList>
    </citation>
    <scope>NUCLEOTIDE SEQUENCE [LARGE SCALE GENOMIC DNA]</scope>
    <source>
        <strain evidence="4">RCC299 / NOUM17</strain>
    </source>
</reference>
<feature type="compositionally biased region" description="Pro residues" evidence="2">
    <location>
        <begin position="126"/>
        <end position="137"/>
    </location>
</feature>
<feature type="compositionally biased region" description="Pro residues" evidence="2">
    <location>
        <begin position="104"/>
        <end position="119"/>
    </location>
</feature>
<keyword evidence="4" id="KW-1185">Reference proteome</keyword>
<gene>
    <name evidence="3" type="ORF">MICPUN_58759</name>
</gene>
<organism evidence="3 4">
    <name type="scientific">Micromonas commoda (strain RCC299 / NOUM17 / CCMP2709)</name>
    <name type="common">Picoplanktonic green alga</name>
    <dbReference type="NCBI Taxonomy" id="296587"/>
    <lineage>
        <taxon>Eukaryota</taxon>
        <taxon>Viridiplantae</taxon>
        <taxon>Chlorophyta</taxon>
        <taxon>Mamiellophyceae</taxon>
        <taxon>Mamiellales</taxon>
        <taxon>Mamiellaceae</taxon>
        <taxon>Micromonas</taxon>
    </lineage>
</organism>
<dbReference type="AlphaFoldDB" id="C1E6S4"/>
<sequence>MGKAEAAAKGRAKLEAFKAKKASKGKSGQGTAGTGGGDDGIESADPPAPSPRPPSPPRPPPLPPPLAMGAKSPVAPAPAPEPVPIWQLASGTPFDSPARKPKPAPEPVAPAPQPPSPPRPVHRPPRPPPPLPPPPPAVSTRDGGVGIQASKTSSRDDANLDASSKPSRPSTFSSYEQLSDMYRPRASTARSPNEHAPPLANITLGGDGDGIASGSGPSGAGPDGDGAGANGSRTVTRVEDAMTAEEMMERATQAAARARSELKKKTAEDEKRRRESSGASSSAADELPAFTSPFRSKPKNPFKTRPTVQEDVGGAGRRGRDNGGASTSSRVSLGGKYAAGTMEGRNPGGRDDDEVARLQKVVEEMTEERLAFQRAHARQNELMQQLADENETATSRANALTSELGAVRELLEQRENEVIAQGAVVSQLAAERDAAITRATHAMESARSTSMESVELEERCMQLKMETVKLRRELEEIRDDRERTDRALRAAAADRSEMRTSLNAMQDERMHLQSALRRMAAQEEAEMERGAADWNGEAPENTPNPTPQKNGDAGAAAAKRAARLADELGVAFDGVGGARVSSNGDVTRRDGEGATNGGGSHGVFSHMSRSMNGVPLGGVPVEKVGEDQLRLVDSIHALLTEVEEERSRARAALAASRRKMDELQRRNVELEKRLGDTVQRLELEVSKELGAKMREASEDEARHEAIDGGEYEYAEDGARVYTASDGTKHYVYEDTPRAGGILSYLNPFARRR</sequence>
<feature type="compositionally biased region" description="Low complexity" evidence="2">
    <location>
        <begin position="163"/>
        <end position="174"/>
    </location>
</feature>
<dbReference type="EMBL" id="CP001326">
    <property type="protein sequence ID" value="ACO63854.1"/>
    <property type="molecule type" value="Genomic_DNA"/>
</dbReference>
<feature type="coiled-coil region" evidence="1">
    <location>
        <begin position="639"/>
        <end position="680"/>
    </location>
</feature>
<dbReference type="InParanoid" id="C1E6S4"/>
<feature type="region of interest" description="Disordered" evidence="2">
    <location>
        <begin position="1"/>
        <end position="353"/>
    </location>
</feature>
<feature type="region of interest" description="Disordered" evidence="2">
    <location>
        <begin position="574"/>
        <end position="602"/>
    </location>
</feature>
<accession>C1E6S4</accession>
<evidence type="ECO:0000313" key="3">
    <source>
        <dbReference type="EMBL" id="ACO63854.1"/>
    </source>
</evidence>
<dbReference type="OMA" id="STWKSAS"/>
<feature type="compositionally biased region" description="Basic and acidic residues" evidence="2">
    <location>
        <begin position="258"/>
        <end position="276"/>
    </location>
</feature>
<evidence type="ECO:0000313" key="4">
    <source>
        <dbReference type="Proteomes" id="UP000002009"/>
    </source>
</evidence>
<feature type="compositionally biased region" description="Pro residues" evidence="2">
    <location>
        <begin position="46"/>
        <end position="66"/>
    </location>
</feature>
<evidence type="ECO:0000256" key="2">
    <source>
        <dbReference type="SAM" id="MobiDB-lite"/>
    </source>
</evidence>
<dbReference type="OrthoDB" id="2019993at2759"/>